<reference evidence="2" key="1">
    <citation type="submission" date="2023-07" db="EMBL/GenBank/DDBJ databases">
        <title>Wenyingzhuangia sp. chi5 genome sequencing and assembly.</title>
        <authorList>
            <person name="Park S."/>
        </authorList>
    </citation>
    <scope>NUCLEOTIDE SEQUENCE</scope>
    <source>
        <strain evidence="2">Chi5</strain>
    </source>
</reference>
<organism evidence="2 3">
    <name type="scientific">Wenyingzhuangia gilva</name>
    <dbReference type="NCBI Taxonomy" id="3057677"/>
    <lineage>
        <taxon>Bacteria</taxon>
        <taxon>Pseudomonadati</taxon>
        <taxon>Bacteroidota</taxon>
        <taxon>Flavobacteriia</taxon>
        <taxon>Flavobacteriales</taxon>
        <taxon>Flavobacteriaceae</taxon>
        <taxon>Wenyingzhuangia</taxon>
    </lineage>
</organism>
<dbReference type="Proteomes" id="UP001168642">
    <property type="component" value="Unassembled WGS sequence"/>
</dbReference>
<dbReference type="Pfam" id="PF19617">
    <property type="entry name" value="DUF6122"/>
    <property type="match status" value="1"/>
</dbReference>
<dbReference type="InterPro" id="IPR046125">
    <property type="entry name" value="DUF6122"/>
</dbReference>
<evidence type="ECO:0000313" key="2">
    <source>
        <dbReference type="EMBL" id="MDO3694253.1"/>
    </source>
</evidence>
<proteinExistence type="predicted"/>
<keyword evidence="1" id="KW-0472">Membrane</keyword>
<gene>
    <name evidence="2" type="ORF">QVZ41_05240</name>
</gene>
<name>A0ABT8VQL7_9FLAO</name>
<keyword evidence="1" id="KW-0812">Transmembrane</keyword>
<dbReference type="EMBL" id="JAUMIT010000002">
    <property type="protein sequence ID" value="MDO3694253.1"/>
    <property type="molecule type" value="Genomic_DNA"/>
</dbReference>
<dbReference type="RefSeq" id="WP_302883511.1">
    <property type="nucleotide sequence ID" value="NZ_JAUMIT010000002.1"/>
</dbReference>
<protein>
    <submittedName>
        <fullName evidence="2">DUF6122 family protein</fullName>
    </submittedName>
</protein>
<evidence type="ECO:0000313" key="3">
    <source>
        <dbReference type="Proteomes" id="UP001168642"/>
    </source>
</evidence>
<keyword evidence="1" id="KW-1133">Transmembrane helix</keyword>
<feature type="transmembrane region" description="Helical" evidence="1">
    <location>
        <begin position="31"/>
        <end position="48"/>
    </location>
</feature>
<sequence>MLSLKFCIHYGLHFLFPGLIAYVYNPKKWKYNWLILIATMLIDLDHLLATPIFDPNRCSIGFHPLHSYYALFVYILLLFPKKTNLIAIGFLFHLLTDYVDCYLK</sequence>
<feature type="transmembrane region" description="Helical" evidence="1">
    <location>
        <begin position="7"/>
        <end position="25"/>
    </location>
</feature>
<keyword evidence="3" id="KW-1185">Reference proteome</keyword>
<accession>A0ABT8VQL7</accession>
<comment type="caution">
    <text evidence="2">The sequence shown here is derived from an EMBL/GenBank/DDBJ whole genome shotgun (WGS) entry which is preliminary data.</text>
</comment>
<evidence type="ECO:0000256" key="1">
    <source>
        <dbReference type="SAM" id="Phobius"/>
    </source>
</evidence>